<accession>A0ABD0NWF4</accession>
<dbReference type="EMBL" id="JAMKFB020000019">
    <property type="protein sequence ID" value="KAL0165595.1"/>
    <property type="molecule type" value="Genomic_DNA"/>
</dbReference>
<feature type="non-terminal residue" evidence="1">
    <location>
        <position position="88"/>
    </location>
</feature>
<reference evidence="1 2" key="1">
    <citation type="submission" date="2024-05" db="EMBL/GenBank/DDBJ databases">
        <title>Genome sequencing and assembly of Indian major carp, Cirrhinus mrigala (Hamilton, 1822).</title>
        <authorList>
            <person name="Mohindra V."/>
            <person name="Chowdhury L.M."/>
            <person name="Lal K."/>
            <person name="Jena J.K."/>
        </authorList>
    </citation>
    <scope>NUCLEOTIDE SEQUENCE [LARGE SCALE GENOMIC DNA]</scope>
    <source>
        <strain evidence="1">CM1030</strain>
        <tissue evidence="1">Blood</tissue>
    </source>
</reference>
<dbReference type="Proteomes" id="UP001529510">
    <property type="component" value="Unassembled WGS sequence"/>
</dbReference>
<sequence>FLPHPRPGSLTVVLLTPSGESLIRVLGAVAPSISWTGRATVRRSGLGFPGGSFWIQPSSRTTVVGYPPFRDRLVPVLEGGVLSHAPSH</sequence>
<evidence type="ECO:0000313" key="2">
    <source>
        <dbReference type="Proteomes" id="UP001529510"/>
    </source>
</evidence>
<keyword evidence="2" id="KW-1185">Reference proteome</keyword>
<evidence type="ECO:0000313" key="1">
    <source>
        <dbReference type="EMBL" id="KAL0165595.1"/>
    </source>
</evidence>
<comment type="caution">
    <text evidence="1">The sequence shown here is derived from an EMBL/GenBank/DDBJ whole genome shotgun (WGS) entry which is preliminary data.</text>
</comment>
<proteinExistence type="predicted"/>
<name>A0ABD0NWF4_CIRMR</name>
<organism evidence="1 2">
    <name type="scientific">Cirrhinus mrigala</name>
    <name type="common">Mrigala</name>
    <dbReference type="NCBI Taxonomy" id="683832"/>
    <lineage>
        <taxon>Eukaryota</taxon>
        <taxon>Metazoa</taxon>
        <taxon>Chordata</taxon>
        <taxon>Craniata</taxon>
        <taxon>Vertebrata</taxon>
        <taxon>Euteleostomi</taxon>
        <taxon>Actinopterygii</taxon>
        <taxon>Neopterygii</taxon>
        <taxon>Teleostei</taxon>
        <taxon>Ostariophysi</taxon>
        <taxon>Cypriniformes</taxon>
        <taxon>Cyprinidae</taxon>
        <taxon>Labeoninae</taxon>
        <taxon>Labeonini</taxon>
        <taxon>Cirrhinus</taxon>
    </lineage>
</organism>
<protein>
    <submittedName>
        <fullName evidence="1">Uncharacterized protein</fullName>
    </submittedName>
</protein>
<feature type="non-terminal residue" evidence="1">
    <location>
        <position position="1"/>
    </location>
</feature>
<gene>
    <name evidence="1" type="ORF">M9458_037439</name>
</gene>
<dbReference type="AlphaFoldDB" id="A0ABD0NWF4"/>